<proteinExistence type="inferred from homology"/>
<dbReference type="EMBL" id="JAKMXF010000311">
    <property type="protein sequence ID" value="KAI6650436.1"/>
    <property type="molecule type" value="Genomic_DNA"/>
</dbReference>
<accession>A0AAV7JNN9</accession>
<dbReference type="PANTHER" id="PTHR45653">
    <property type="entry name" value="DEDICATOR OF CYTOKINESIS"/>
    <property type="match status" value="1"/>
</dbReference>
<protein>
    <submittedName>
        <fullName evidence="5">Dedicator of cytokinesis protein 2-like</fullName>
    </submittedName>
</protein>
<organism evidence="5 6">
    <name type="scientific">Oopsacas minuta</name>
    <dbReference type="NCBI Taxonomy" id="111878"/>
    <lineage>
        <taxon>Eukaryota</taxon>
        <taxon>Metazoa</taxon>
        <taxon>Porifera</taxon>
        <taxon>Hexactinellida</taxon>
        <taxon>Hexasterophora</taxon>
        <taxon>Lyssacinosida</taxon>
        <taxon>Leucopsacidae</taxon>
        <taxon>Oopsacas</taxon>
    </lineage>
</organism>
<reference evidence="5 6" key="1">
    <citation type="journal article" date="2023" name="BMC Biol.">
        <title>The compact genome of the sponge Oopsacas minuta (Hexactinellida) is lacking key metazoan core genes.</title>
        <authorList>
            <person name="Santini S."/>
            <person name="Schenkelaars Q."/>
            <person name="Jourda C."/>
            <person name="Duchesne M."/>
            <person name="Belahbib H."/>
            <person name="Rocher C."/>
            <person name="Selva M."/>
            <person name="Riesgo A."/>
            <person name="Vervoort M."/>
            <person name="Leys S.P."/>
            <person name="Kodjabachian L."/>
            <person name="Le Bivic A."/>
            <person name="Borchiellini C."/>
            <person name="Claverie J.M."/>
            <person name="Renard E."/>
        </authorList>
    </citation>
    <scope>NUCLEOTIDE SEQUENCE [LARGE SCALE GENOMIC DNA]</scope>
    <source>
        <strain evidence="5">SPO-2</strain>
    </source>
</reference>
<keyword evidence="1" id="KW-0344">Guanine-nucleotide releasing factor</keyword>
<dbReference type="PROSITE" id="PS51651">
    <property type="entry name" value="DOCKER"/>
    <property type="match status" value="1"/>
</dbReference>
<dbReference type="AlphaFoldDB" id="A0AAV7JNN9"/>
<dbReference type="Proteomes" id="UP001165289">
    <property type="component" value="Unassembled WGS sequence"/>
</dbReference>
<dbReference type="InterPro" id="IPR046769">
    <property type="entry name" value="DOCKER_Lobe_A"/>
</dbReference>
<evidence type="ECO:0000313" key="5">
    <source>
        <dbReference type="EMBL" id="KAI6650436.1"/>
    </source>
</evidence>
<gene>
    <name evidence="5" type="ORF">LOD99_5873</name>
</gene>
<dbReference type="Pfam" id="PF06920">
    <property type="entry name" value="DHR-2_Lobe_A"/>
    <property type="match status" value="1"/>
</dbReference>
<dbReference type="GO" id="GO:0031267">
    <property type="term" value="F:small GTPase binding"/>
    <property type="evidence" value="ECO:0007669"/>
    <property type="project" value="TreeGrafter"/>
</dbReference>
<comment type="similarity">
    <text evidence="2">Belongs to the DOCK family.</text>
</comment>
<evidence type="ECO:0000313" key="6">
    <source>
        <dbReference type="Proteomes" id="UP001165289"/>
    </source>
</evidence>
<feature type="region of interest" description="Disordered" evidence="3">
    <location>
        <begin position="525"/>
        <end position="588"/>
    </location>
</feature>
<evidence type="ECO:0000259" key="4">
    <source>
        <dbReference type="PROSITE" id="PS51651"/>
    </source>
</evidence>
<feature type="region of interest" description="Disordered" evidence="3">
    <location>
        <begin position="648"/>
        <end position="704"/>
    </location>
</feature>
<feature type="compositionally biased region" description="Basic and acidic residues" evidence="3">
    <location>
        <begin position="576"/>
        <end position="588"/>
    </location>
</feature>
<dbReference type="InterPro" id="IPR043162">
    <property type="entry name" value="DOCK_C_lobe_C"/>
</dbReference>
<comment type="caution">
    <text evidence="5">The sequence shown here is derived from an EMBL/GenBank/DDBJ whole genome shotgun (WGS) entry which is preliminary data.</text>
</comment>
<dbReference type="InterPro" id="IPR046770">
    <property type="entry name" value="DOCKER_Lobe_B"/>
</dbReference>
<keyword evidence="6" id="KW-1185">Reference proteome</keyword>
<dbReference type="FunFam" id="1.20.58.740:FF:000004">
    <property type="entry name" value="Dedicator of cytokinesis protein 1"/>
    <property type="match status" value="1"/>
</dbReference>
<dbReference type="Gene3D" id="1.20.58.740">
    <property type="match status" value="1"/>
</dbReference>
<feature type="compositionally biased region" description="Polar residues" evidence="3">
    <location>
        <begin position="525"/>
        <end position="542"/>
    </location>
</feature>
<sequence>MENVYTSERERDRKEYILKRSIEYFDRGKAWEMGIILCKELGKQYEEEIFDYVKLSDILQTQAKFYVRIIQELRFPRAYFKAGFFGKGFPLFLRNKSFVYQGNEYEKLNDFMFKLQEEFPNAQLMSTTNPPEDVILNSESMHLQIYAVEPIPQDFFLFRDKNVPEKVYEYYKGNSVITFIYNKAYHVGKKDKENEFASMWIERTNYITREEFPGILKWSEVASSSKIKISPLENALQTVELKNKEIESLISKYKKDPGLSINPLSMALNGVIDAAVMGGISNYQKAFFNDNYLIEHPEHNEFVQQLNVLIVNQIEVLREGLILHSQRVSGDLKPFHEKMETCFIQLERNVFGRSELTASCNVEKTIGTYPISGISDDPAKLTQSLFVDIRNSEIWDDRCDDSVGGRSPKKKHKSLFVVPKKRKIHKIKNQQTAPEIDLPPIPKKERSVSLFPEMQDHSITNQPLPPIPFNSYSAIRDSESIATSPIDDDQYIAIDESTAQVLRENSLNVVNLEVKRHSDYLYRNSKASLQSDDTNMSYSSSTDLDDGVPPPPMPQPFVSHSNGPQPPVRRHAPPVPKKEPRNETLDSSHDNLHVAELSQSLQSVSPPPPKSRTFSVVDMRRFEVQHSSSSDTSLPEIPPHNYIQAPKRKTSLSHVYNPEPTTTSPPPIIPPREKPSESFLIQQNTPPPVPHKEPPPVPKRPYFS</sequence>
<evidence type="ECO:0000256" key="1">
    <source>
        <dbReference type="ARBA" id="ARBA00022658"/>
    </source>
</evidence>
<dbReference type="Pfam" id="PF20422">
    <property type="entry name" value="DHR-2_Lobe_B"/>
    <property type="match status" value="1"/>
</dbReference>
<name>A0AAV7JNN9_9METZ</name>
<dbReference type="GO" id="GO:0005886">
    <property type="term" value="C:plasma membrane"/>
    <property type="evidence" value="ECO:0007669"/>
    <property type="project" value="TreeGrafter"/>
</dbReference>
<dbReference type="GO" id="GO:0007264">
    <property type="term" value="P:small GTPase-mediated signal transduction"/>
    <property type="evidence" value="ECO:0007669"/>
    <property type="project" value="InterPro"/>
</dbReference>
<dbReference type="InterPro" id="IPR027357">
    <property type="entry name" value="DOCKER_dom"/>
</dbReference>
<dbReference type="InterPro" id="IPR046773">
    <property type="entry name" value="DOCKER_Lobe_C"/>
</dbReference>
<dbReference type="Pfam" id="PF20421">
    <property type="entry name" value="DHR-2_Lobe_C"/>
    <property type="match status" value="1"/>
</dbReference>
<dbReference type="InterPro" id="IPR026791">
    <property type="entry name" value="DOCK"/>
</dbReference>
<dbReference type="GO" id="GO:0005085">
    <property type="term" value="F:guanyl-nucleotide exchange factor activity"/>
    <property type="evidence" value="ECO:0007669"/>
    <property type="project" value="UniProtKB-KW"/>
</dbReference>
<dbReference type="Gene3D" id="1.25.40.410">
    <property type="match status" value="1"/>
</dbReference>
<feature type="compositionally biased region" description="Pro residues" evidence="3">
    <location>
        <begin position="685"/>
        <end position="704"/>
    </location>
</feature>
<dbReference type="GO" id="GO:0005737">
    <property type="term" value="C:cytoplasm"/>
    <property type="evidence" value="ECO:0007669"/>
    <property type="project" value="TreeGrafter"/>
</dbReference>
<dbReference type="InterPro" id="IPR043161">
    <property type="entry name" value="DOCK_C_lobe_A"/>
</dbReference>
<evidence type="ECO:0000256" key="2">
    <source>
        <dbReference type="PROSITE-ProRule" id="PRU00984"/>
    </source>
</evidence>
<evidence type="ECO:0000256" key="3">
    <source>
        <dbReference type="SAM" id="MobiDB-lite"/>
    </source>
</evidence>
<dbReference type="PANTHER" id="PTHR45653:SF10">
    <property type="entry name" value="MYOBLAST CITY, ISOFORM B"/>
    <property type="match status" value="1"/>
</dbReference>
<feature type="domain" description="DOCKER" evidence="4">
    <location>
        <begin position="1"/>
        <end position="359"/>
    </location>
</feature>